<dbReference type="Pfam" id="PF00746">
    <property type="entry name" value="Gram_pos_anchor"/>
    <property type="match status" value="1"/>
</dbReference>
<keyword evidence="7" id="KW-1133">Transmembrane helix</keyword>
<dbReference type="InterPro" id="IPR019931">
    <property type="entry name" value="LPXTG_anchor"/>
</dbReference>
<evidence type="ECO:0000256" key="3">
    <source>
        <dbReference type="ARBA" id="ARBA00022525"/>
    </source>
</evidence>
<gene>
    <name evidence="11" type="primary">cna</name>
    <name evidence="11" type="ORF">NCTC13354_01792</name>
</gene>
<keyword evidence="12" id="KW-1185">Reference proteome</keyword>
<dbReference type="KEGG" id="tbw:NCTC13354_01792"/>
<keyword evidence="4 8" id="KW-0732">Signal</keyword>
<feature type="signal peptide" evidence="8">
    <location>
        <begin position="1"/>
        <end position="20"/>
    </location>
</feature>
<dbReference type="EMBL" id="LR134476">
    <property type="protein sequence ID" value="VEI14060.1"/>
    <property type="molecule type" value="Genomic_DNA"/>
</dbReference>
<organism evidence="11 12">
    <name type="scientific">Trueperella bialowiezensis</name>
    <dbReference type="NCBI Taxonomy" id="312285"/>
    <lineage>
        <taxon>Bacteria</taxon>
        <taxon>Bacillati</taxon>
        <taxon>Actinomycetota</taxon>
        <taxon>Actinomycetes</taxon>
        <taxon>Actinomycetales</taxon>
        <taxon>Actinomycetaceae</taxon>
        <taxon>Trueperella</taxon>
    </lineage>
</organism>
<sequence>MLLTIFLLFSGILGVTQVQASPSEFTHNNAFTNIKVENTSNPGGSATYQWDSISITADWRLPDPILEDGSVNPEGTKVGDTFGLELPKQLTYYGALGDKDLMIDDHKVGVCKQTPYNWDTDEPAKLLCTITDLGGFTENLNGKLAINAQVRSTEHVTEFEFNIGTEIIYVPVPGGEVLPIPLEPRLSEPTKNGWVGASGNLVWRIAIPSSAADSTGRITVSDKMLSGTGEPHELASGPEGFKIKSLELERGDDGRLYSKHDPEQWTDLPADYIEENTAEAGETSFSLKFRTYPGELREYRVEYETKPSGDVLEGDRFVNEAKVETTQITREVEYQASVEITANGDAYTRFSISKQLEGEAVNRIPDDTTFKVSYTVNDDPTVRTVDIYGLGNVSKSIRHLKPAVFTIKEIELPAVPGISWDEYAITGQGVVDNGDGTYTVDPGENQIVDLVLTNKASIKRTQVTGSKVWEGGPSVRPEVTLQLFRNGVAVEGSEVTLADGQTSATWSDLEETDFDGNPYVYTVDEVDVPDNYTKSVSDDGLTVTNTYTPGVTTITGSKVWEGGPSVRPEVTLQLFRNGVAVEGSEVTLADGQTSATWSDLEETDFDGNPYVYTVDEVDVPDNYTKSVSDDGLTVTNTYTPGVTTFTATKVWEGVDDDELPEVDLQLYQKVDDGSEVEFGDPVKVSADSEWSYTWTDLPTTDNSGTPYSYRVDELNVPSGFNKTVSEDGSVVTNTRIPDDPPVPPTTPPIVDSKQPPALPLTGASGYQTLGTVGLIALLVGSALSLLNRRRQKPTS</sequence>
<evidence type="ECO:0000256" key="5">
    <source>
        <dbReference type="ARBA" id="ARBA00023088"/>
    </source>
</evidence>
<keyword evidence="3" id="KW-0964">Secreted</keyword>
<dbReference type="OrthoDB" id="5142801at2"/>
<dbReference type="SUPFAM" id="SSF49478">
    <property type="entry name" value="Cna protein B-type domain"/>
    <property type="match status" value="3"/>
</dbReference>
<dbReference type="GO" id="GO:0007155">
    <property type="term" value="P:cell adhesion"/>
    <property type="evidence" value="ECO:0007669"/>
    <property type="project" value="InterPro"/>
</dbReference>
<feature type="domain" description="CNA-B" evidence="10">
    <location>
        <begin position="646"/>
        <end position="734"/>
    </location>
</feature>
<name>A0A448PGL9_9ACTO</name>
<dbReference type="InterPro" id="IPR011252">
    <property type="entry name" value="Fibrogen-bd_dom1"/>
</dbReference>
<feature type="domain" description="Gram-positive cocci surface proteins LPxTG" evidence="9">
    <location>
        <begin position="752"/>
        <end position="790"/>
    </location>
</feature>
<feature type="domain" description="CNA-B" evidence="10">
    <location>
        <begin position="554"/>
        <end position="637"/>
    </location>
</feature>
<dbReference type="SUPFAM" id="SSF49401">
    <property type="entry name" value="Bacterial adhesins"/>
    <property type="match status" value="1"/>
</dbReference>
<feature type="transmembrane region" description="Helical" evidence="7">
    <location>
        <begin position="765"/>
        <end position="786"/>
    </location>
</feature>
<evidence type="ECO:0000256" key="2">
    <source>
        <dbReference type="ARBA" id="ARBA00022512"/>
    </source>
</evidence>
<dbReference type="NCBIfam" id="TIGR01167">
    <property type="entry name" value="LPXTG_anchor"/>
    <property type="match status" value="1"/>
</dbReference>
<dbReference type="CDD" id="cd00222">
    <property type="entry name" value="CollagenBindB"/>
    <property type="match status" value="3"/>
</dbReference>
<evidence type="ECO:0000259" key="9">
    <source>
        <dbReference type="Pfam" id="PF00746"/>
    </source>
</evidence>
<evidence type="ECO:0000256" key="1">
    <source>
        <dbReference type="ARBA" id="ARBA00004191"/>
    </source>
</evidence>
<dbReference type="Gene3D" id="2.60.40.1280">
    <property type="match status" value="1"/>
</dbReference>
<comment type="subcellular location">
    <subcellularLocation>
        <location evidence="1">Secreted</location>
        <location evidence="1">Cell wall</location>
    </subcellularLocation>
</comment>
<feature type="region of interest" description="Disordered" evidence="6">
    <location>
        <begin position="730"/>
        <end position="752"/>
    </location>
</feature>
<dbReference type="Pfam" id="PF05738">
    <property type="entry name" value="Cna_B"/>
    <property type="match status" value="3"/>
</dbReference>
<dbReference type="RefSeq" id="WP_126417098.1">
    <property type="nucleotide sequence ID" value="NZ_LR134476.1"/>
</dbReference>
<evidence type="ECO:0000313" key="11">
    <source>
        <dbReference type="EMBL" id="VEI14060.1"/>
    </source>
</evidence>
<dbReference type="Proteomes" id="UP000269542">
    <property type="component" value="Chromosome"/>
</dbReference>
<evidence type="ECO:0000256" key="7">
    <source>
        <dbReference type="SAM" id="Phobius"/>
    </source>
</evidence>
<dbReference type="AlphaFoldDB" id="A0A448PGL9"/>
<evidence type="ECO:0000256" key="8">
    <source>
        <dbReference type="SAM" id="SignalP"/>
    </source>
</evidence>
<dbReference type="Gene3D" id="2.60.40.1140">
    <property type="entry name" value="Collagen-binding surface protein Cna, B-type domain"/>
    <property type="match status" value="3"/>
</dbReference>
<protein>
    <submittedName>
        <fullName evidence="11">Collagen adhesin</fullName>
    </submittedName>
</protein>
<keyword evidence="5" id="KW-0572">Peptidoglycan-anchor</keyword>
<keyword evidence="7" id="KW-0472">Membrane</keyword>
<feature type="domain" description="CNA-B" evidence="10">
    <location>
        <begin position="463"/>
        <end position="546"/>
    </location>
</feature>
<evidence type="ECO:0000256" key="6">
    <source>
        <dbReference type="SAM" id="MobiDB-lite"/>
    </source>
</evidence>
<feature type="chain" id="PRO_5019376040" evidence="8">
    <location>
        <begin position="21"/>
        <end position="795"/>
    </location>
</feature>
<dbReference type="InterPro" id="IPR008966">
    <property type="entry name" value="Adhesion_dom_sf"/>
</dbReference>
<evidence type="ECO:0000313" key="12">
    <source>
        <dbReference type="Proteomes" id="UP000269542"/>
    </source>
</evidence>
<keyword evidence="2" id="KW-0134">Cell wall</keyword>
<evidence type="ECO:0000256" key="4">
    <source>
        <dbReference type="ARBA" id="ARBA00022729"/>
    </source>
</evidence>
<keyword evidence="7" id="KW-0812">Transmembrane</keyword>
<dbReference type="InterPro" id="IPR008454">
    <property type="entry name" value="Collagen-bd_Cna-like_B-typ_dom"/>
</dbReference>
<reference evidence="11 12" key="1">
    <citation type="submission" date="2018-12" db="EMBL/GenBank/DDBJ databases">
        <authorList>
            <consortium name="Pathogen Informatics"/>
        </authorList>
    </citation>
    <scope>NUCLEOTIDE SEQUENCE [LARGE SCALE GENOMIC DNA]</scope>
    <source>
        <strain evidence="11 12">NCTC13354</strain>
    </source>
</reference>
<keyword evidence="11" id="KW-0176">Collagen</keyword>
<accession>A0A448PGL9</accession>
<proteinExistence type="predicted"/>
<evidence type="ECO:0000259" key="10">
    <source>
        <dbReference type="Pfam" id="PF05738"/>
    </source>
</evidence>